<dbReference type="STRING" id="474950.SAMN05421771_3295"/>
<feature type="compositionally biased region" description="Basic and acidic residues" evidence="1">
    <location>
        <begin position="92"/>
        <end position="104"/>
    </location>
</feature>
<dbReference type="RefSeq" id="WP_089840688.1">
    <property type="nucleotide sequence ID" value="NZ_FOZL01000001.1"/>
</dbReference>
<dbReference type="EMBL" id="FOZL01000001">
    <property type="protein sequence ID" value="SFS17934.1"/>
    <property type="molecule type" value="Genomic_DNA"/>
</dbReference>
<evidence type="ECO:0000256" key="1">
    <source>
        <dbReference type="SAM" id="MobiDB-lite"/>
    </source>
</evidence>
<dbReference type="Proteomes" id="UP000199024">
    <property type="component" value="Unassembled WGS sequence"/>
</dbReference>
<name>A0A1I6MQM2_9BACT</name>
<reference evidence="2 3" key="1">
    <citation type="submission" date="2016-10" db="EMBL/GenBank/DDBJ databases">
        <authorList>
            <person name="de Groot N.N."/>
        </authorList>
    </citation>
    <scope>NUCLEOTIDE SEQUENCE [LARGE SCALE GENOMIC DNA]</scope>
    <source>
        <strain evidence="2 3">DSM 21001</strain>
    </source>
</reference>
<accession>A0A1I6MQM2</accession>
<organism evidence="2 3">
    <name type="scientific">Granulicella pectinivorans</name>
    <dbReference type="NCBI Taxonomy" id="474950"/>
    <lineage>
        <taxon>Bacteria</taxon>
        <taxon>Pseudomonadati</taxon>
        <taxon>Acidobacteriota</taxon>
        <taxon>Terriglobia</taxon>
        <taxon>Terriglobales</taxon>
        <taxon>Acidobacteriaceae</taxon>
        <taxon>Granulicella</taxon>
    </lineage>
</organism>
<dbReference type="AlphaFoldDB" id="A0A1I6MQM2"/>
<feature type="region of interest" description="Disordered" evidence="1">
    <location>
        <begin position="92"/>
        <end position="115"/>
    </location>
</feature>
<sequence>MVKLALRNKSVGTKVTAAEFDALERRAHAQKLTLSEWVRAELLNIKKEDGDEVLLGELLALRAILINLLFSLGKGERLTAEAMKELIERADRDKANRAAGRRTDGGLSVRNAATE</sequence>
<evidence type="ECO:0000313" key="2">
    <source>
        <dbReference type="EMBL" id="SFS17934.1"/>
    </source>
</evidence>
<keyword evidence="3" id="KW-1185">Reference proteome</keyword>
<protein>
    <submittedName>
        <fullName evidence="2">Uncharacterized protein</fullName>
    </submittedName>
</protein>
<gene>
    <name evidence="2" type="ORF">SAMN05421771_3295</name>
</gene>
<evidence type="ECO:0000313" key="3">
    <source>
        <dbReference type="Proteomes" id="UP000199024"/>
    </source>
</evidence>
<proteinExistence type="predicted"/>